<comment type="caution">
    <text evidence="1">The sequence shown here is derived from an EMBL/GenBank/DDBJ whole genome shotgun (WGS) entry which is preliminary data.</text>
</comment>
<dbReference type="Proteomes" id="UP000176005">
    <property type="component" value="Unassembled WGS sequence"/>
</dbReference>
<evidence type="ECO:0000313" key="1">
    <source>
        <dbReference type="EMBL" id="OEV12955.1"/>
    </source>
</evidence>
<dbReference type="Gene3D" id="3.40.50.150">
    <property type="entry name" value="Vaccinia Virus protein VP39"/>
    <property type="match status" value="1"/>
</dbReference>
<dbReference type="PIRSF" id="PIRSF017393">
    <property type="entry name" value="MTase_SAV2177"/>
    <property type="match status" value="1"/>
</dbReference>
<dbReference type="GO" id="GO:0008168">
    <property type="term" value="F:methyltransferase activity"/>
    <property type="evidence" value="ECO:0007669"/>
    <property type="project" value="UniProtKB-KW"/>
</dbReference>
<keyword evidence="2" id="KW-1185">Reference proteome</keyword>
<name>A0A1E7L9P6_9ACTN</name>
<reference evidence="1 2" key="1">
    <citation type="journal article" date="2016" name="Front. Microbiol.">
        <title>Comparative Genomics Analysis of Streptomyces Species Reveals Their Adaptation to the Marine Environment and Their Diversity at the Genomic Level.</title>
        <authorList>
            <person name="Tian X."/>
            <person name="Zhang Z."/>
            <person name="Yang T."/>
            <person name="Chen M."/>
            <person name="Li J."/>
            <person name="Chen F."/>
            <person name="Yang J."/>
            <person name="Li W."/>
            <person name="Zhang B."/>
            <person name="Zhang Z."/>
            <person name="Wu J."/>
            <person name="Zhang C."/>
            <person name="Long L."/>
            <person name="Xiao J."/>
        </authorList>
    </citation>
    <scope>NUCLEOTIDE SEQUENCE [LARGE SCALE GENOMIC DNA]</scope>
    <source>
        <strain evidence="1 2">SCSIO 10429</strain>
    </source>
</reference>
<dbReference type="EMBL" id="LJGW01000110">
    <property type="protein sequence ID" value="OEV12955.1"/>
    <property type="molecule type" value="Genomic_DNA"/>
</dbReference>
<dbReference type="SUPFAM" id="SSF53335">
    <property type="entry name" value="S-adenosyl-L-methionine-dependent methyltransferases"/>
    <property type="match status" value="1"/>
</dbReference>
<proteinExistence type="predicted"/>
<dbReference type="Pfam" id="PF04672">
    <property type="entry name" value="Methyltransf_19"/>
    <property type="match status" value="1"/>
</dbReference>
<dbReference type="AlphaFoldDB" id="A0A1E7L9P6"/>
<dbReference type="InterPro" id="IPR029063">
    <property type="entry name" value="SAM-dependent_MTases_sf"/>
</dbReference>
<dbReference type="GO" id="GO:0032259">
    <property type="term" value="P:methylation"/>
    <property type="evidence" value="ECO:0007669"/>
    <property type="project" value="UniProtKB-KW"/>
</dbReference>
<accession>A0A1E7L9P6</accession>
<organism evidence="1 2">
    <name type="scientific">Streptomyces nanshensis</name>
    <dbReference type="NCBI Taxonomy" id="518642"/>
    <lineage>
        <taxon>Bacteria</taxon>
        <taxon>Bacillati</taxon>
        <taxon>Actinomycetota</taxon>
        <taxon>Actinomycetes</taxon>
        <taxon>Kitasatosporales</taxon>
        <taxon>Streptomycetaceae</taxon>
        <taxon>Streptomyces</taxon>
    </lineage>
</organism>
<gene>
    <name evidence="1" type="ORF">AN218_06045</name>
</gene>
<sequence>MSSEPRTEIDTSKPHSARMYDYYLGGKDWYPVDQEAAEKVMAVLPGARASCLANRGFMHRVVRCLAGEYGIRQFVDIGTGIPTEPNLHQVAQAVAPECRVVYADHDPVVLEYADALLRGTPEGRTTYVQADVRWDDILGAKRVRETLDLDQPVALSLNALLHFVTDEYEPYRLVASMVDRLAPGSFLALSYATAEFDSSMNKVAEVYRAEGTPLQLRPQSEVAEFFAGLELLEPGLVPIGEWRPDGEAVAAPAYGGVARKPA</sequence>
<dbReference type="InterPro" id="IPR006764">
    <property type="entry name" value="SAM_dep_MeTrfase_SAV2177_type"/>
</dbReference>
<evidence type="ECO:0000313" key="2">
    <source>
        <dbReference type="Proteomes" id="UP000176005"/>
    </source>
</evidence>
<dbReference type="PATRIC" id="fig|518642.10.peg.7366"/>
<protein>
    <submittedName>
        <fullName evidence="1">Methyltransferase</fullName>
    </submittedName>
</protein>
<keyword evidence="1" id="KW-0808">Transferase</keyword>
<dbReference type="RefSeq" id="WP_070015591.1">
    <property type="nucleotide sequence ID" value="NZ_LJGW01000110.1"/>
</dbReference>
<keyword evidence="1" id="KW-0489">Methyltransferase</keyword>